<comment type="catalytic activity">
    <reaction evidence="7">
        <text>a medium-chain fatty acyl-CoA + H2O = a medium-chain fatty acid + CoA + H(+)</text>
        <dbReference type="Rhea" id="RHEA:68184"/>
        <dbReference type="ChEBI" id="CHEBI:15377"/>
        <dbReference type="ChEBI" id="CHEBI:15378"/>
        <dbReference type="ChEBI" id="CHEBI:57287"/>
        <dbReference type="ChEBI" id="CHEBI:59558"/>
        <dbReference type="ChEBI" id="CHEBI:90546"/>
    </reaction>
</comment>
<dbReference type="AlphaFoldDB" id="A0A223KRR2"/>
<dbReference type="EMBL" id="CP018866">
    <property type="protein sequence ID" value="AST92175.1"/>
    <property type="molecule type" value="Genomic_DNA"/>
</dbReference>
<dbReference type="Pfam" id="PF03061">
    <property type="entry name" value="4HBT"/>
    <property type="match status" value="1"/>
</dbReference>
<evidence type="ECO:0000256" key="2">
    <source>
        <dbReference type="ARBA" id="ARBA00035880"/>
    </source>
</evidence>
<proteinExistence type="inferred from homology"/>
<dbReference type="InterPro" id="IPR029069">
    <property type="entry name" value="HotDog_dom_sf"/>
</dbReference>
<dbReference type="SUPFAM" id="SSF54637">
    <property type="entry name" value="Thioesterase/thiol ester dehydrase-isomerase"/>
    <property type="match status" value="1"/>
</dbReference>
<evidence type="ECO:0000313" key="10">
    <source>
        <dbReference type="Proteomes" id="UP000215224"/>
    </source>
</evidence>
<evidence type="ECO:0000313" key="9">
    <source>
        <dbReference type="EMBL" id="AST92175.1"/>
    </source>
</evidence>
<reference evidence="9 10" key="1">
    <citation type="submission" date="2016-12" db="EMBL/GenBank/DDBJ databases">
        <title>The whole genome sequencing and assembly of Bacillus cohnii DSM 6307T strain.</title>
        <authorList>
            <person name="Lee Y.-J."/>
            <person name="Yi H."/>
            <person name="Bahn Y.-S."/>
            <person name="Kim J.F."/>
            <person name="Lee D.-W."/>
        </authorList>
    </citation>
    <scope>NUCLEOTIDE SEQUENCE [LARGE SCALE GENOMIC DNA]</scope>
    <source>
        <strain evidence="9 10">DSM 6307</strain>
    </source>
</reference>
<evidence type="ECO:0000259" key="8">
    <source>
        <dbReference type="Pfam" id="PF03061"/>
    </source>
</evidence>
<keyword evidence="1" id="KW-0378">Hydrolase</keyword>
<name>A0A223KRR2_9BACI</name>
<dbReference type="GO" id="GO:0047617">
    <property type="term" value="F:fatty acyl-CoA hydrolase activity"/>
    <property type="evidence" value="ECO:0007669"/>
    <property type="project" value="UniProtKB-EC"/>
</dbReference>
<dbReference type="EC" id="3.1.2.20" evidence="5"/>
<feature type="domain" description="Thioesterase" evidence="8">
    <location>
        <begin position="76"/>
        <end position="151"/>
    </location>
</feature>
<evidence type="ECO:0000256" key="4">
    <source>
        <dbReference type="ARBA" id="ARBA00038381"/>
    </source>
</evidence>
<keyword evidence="10" id="KW-1185">Reference proteome</keyword>
<comment type="catalytic activity">
    <reaction evidence="2">
        <text>a fatty acyl-CoA + H2O = a fatty acid + CoA + H(+)</text>
        <dbReference type="Rhea" id="RHEA:16781"/>
        <dbReference type="ChEBI" id="CHEBI:15377"/>
        <dbReference type="ChEBI" id="CHEBI:15378"/>
        <dbReference type="ChEBI" id="CHEBI:28868"/>
        <dbReference type="ChEBI" id="CHEBI:57287"/>
        <dbReference type="ChEBI" id="CHEBI:77636"/>
        <dbReference type="EC" id="3.1.2.20"/>
    </reaction>
</comment>
<comment type="similarity">
    <text evidence="4">Belongs to the YigI thioesterase family.</text>
</comment>
<dbReference type="Proteomes" id="UP000215224">
    <property type="component" value="Chromosome"/>
</dbReference>
<dbReference type="PANTHER" id="PTHR43240">
    <property type="entry name" value="1,4-DIHYDROXY-2-NAPHTHOYL-COA THIOESTERASE 1"/>
    <property type="match status" value="1"/>
</dbReference>
<dbReference type="InterPro" id="IPR003736">
    <property type="entry name" value="PAAI_dom"/>
</dbReference>
<evidence type="ECO:0000256" key="5">
    <source>
        <dbReference type="ARBA" id="ARBA00038894"/>
    </source>
</evidence>
<dbReference type="STRING" id="1314751.GCA_001591425_03577"/>
<organism evidence="9 10">
    <name type="scientific">Sutcliffiella cohnii</name>
    <dbReference type="NCBI Taxonomy" id="33932"/>
    <lineage>
        <taxon>Bacteria</taxon>
        <taxon>Bacillati</taxon>
        <taxon>Bacillota</taxon>
        <taxon>Bacilli</taxon>
        <taxon>Bacillales</taxon>
        <taxon>Bacillaceae</taxon>
        <taxon>Sutcliffiella</taxon>
    </lineage>
</organism>
<accession>A0A223KRR2</accession>
<evidence type="ECO:0000256" key="7">
    <source>
        <dbReference type="ARBA" id="ARBA00048062"/>
    </source>
</evidence>
<comment type="catalytic activity">
    <reaction evidence="3">
        <text>a long-chain fatty acyl-CoA + H2O = a long-chain fatty acid + CoA + H(+)</text>
        <dbReference type="Rhea" id="RHEA:67680"/>
        <dbReference type="ChEBI" id="CHEBI:15377"/>
        <dbReference type="ChEBI" id="CHEBI:15378"/>
        <dbReference type="ChEBI" id="CHEBI:57287"/>
        <dbReference type="ChEBI" id="CHEBI:57560"/>
        <dbReference type="ChEBI" id="CHEBI:83139"/>
    </reaction>
</comment>
<dbReference type="PANTHER" id="PTHR43240:SF20">
    <property type="entry name" value="MEDIUM_LONG-CHAIN ACYL-COA THIOESTERASE YIGI"/>
    <property type="match status" value="1"/>
</dbReference>
<dbReference type="InterPro" id="IPR006683">
    <property type="entry name" value="Thioestr_dom"/>
</dbReference>
<dbReference type="CDD" id="cd03443">
    <property type="entry name" value="PaaI_thioesterase"/>
    <property type="match status" value="1"/>
</dbReference>
<protein>
    <recommendedName>
        <fullName evidence="6">Medium/long-chain acyl-CoA thioesterase YigI</fullName>
        <ecNumber evidence="5">3.1.2.20</ecNumber>
    </recommendedName>
</protein>
<sequence length="165" mass="18272">MRKLDLREDWGNYLKEATDEELAEAALLLHSFKRKRNGDYSTFVGALFGMERDFDEENGTLTLTVQNSTLLNNSIGILHGGLTATILDSTMGTLANNSLPDDKAVVTTEMKVNFLKPGIGDAFRCVANIIHKGSKIIVVEGKVFSENHKLIAHSTGSFFIINRKR</sequence>
<evidence type="ECO:0000256" key="6">
    <source>
        <dbReference type="ARBA" id="ARBA00040062"/>
    </source>
</evidence>
<gene>
    <name evidence="9" type="ORF">BC6307_13220</name>
</gene>
<evidence type="ECO:0000256" key="1">
    <source>
        <dbReference type="ARBA" id="ARBA00022801"/>
    </source>
</evidence>
<dbReference type="Gene3D" id="3.10.129.10">
    <property type="entry name" value="Hotdog Thioesterase"/>
    <property type="match status" value="1"/>
</dbReference>
<dbReference type="KEGG" id="bcoh:BC6307_13220"/>
<evidence type="ECO:0000256" key="3">
    <source>
        <dbReference type="ARBA" id="ARBA00036002"/>
    </source>
</evidence>
<dbReference type="NCBIfam" id="TIGR00369">
    <property type="entry name" value="unchar_dom_1"/>
    <property type="match status" value="1"/>
</dbReference>